<dbReference type="STRING" id="37360.A0A0G4J824"/>
<keyword evidence="12" id="KW-0496">Mitochondrion</keyword>
<dbReference type="GO" id="GO:0030032">
    <property type="term" value="P:lamellipodium assembly"/>
    <property type="evidence" value="ECO:0007669"/>
    <property type="project" value="TreeGrafter"/>
</dbReference>
<dbReference type="SMART" id="SM00326">
    <property type="entry name" value="SH3"/>
    <property type="match status" value="1"/>
</dbReference>
<dbReference type="InterPro" id="IPR051618">
    <property type="entry name" value="Actin-binding_LIM"/>
</dbReference>
<geneLocation type="mitochondrion" evidence="12"/>
<dbReference type="EMBL" id="OVEO01000012">
    <property type="protein sequence ID" value="SPQ99612.1"/>
    <property type="molecule type" value="Genomic_DNA"/>
</dbReference>
<dbReference type="SMART" id="SM00153">
    <property type="entry name" value="VHP"/>
    <property type="match status" value="1"/>
</dbReference>
<feature type="compositionally biased region" description="Basic and acidic residues" evidence="7">
    <location>
        <begin position="363"/>
        <end position="373"/>
    </location>
</feature>
<evidence type="ECO:0000259" key="10">
    <source>
        <dbReference type="PROSITE" id="PS51089"/>
    </source>
</evidence>
<dbReference type="EMBL" id="CDSF01000155">
    <property type="protein sequence ID" value="CEP03642.1"/>
    <property type="molecule type" value="Genomic_DNA"/>
</dbReference>
<dbReference type="InterPro" id="IPR001781">
    <property type="entry name" value="Znf_LIM"/>
</dbReference>
<dbReference type="PANTHER" id="PTHR24213">
    <property type="entry name" value="ACTIN-BINDING LIM PROTEIN"/>
    <property type="match status" value="1"/>
</dbReference>
<name>A0A0G4J824_PLABS</name>
<dbReference type="Gene3D" id="2.10.110.10">
    <property type="entry name" value="Cysteine Rich Protein"/>
    <property type="match status" value="4"/>
</dbReference>
<keyword evidence="13" id="KW-1185">Reference proteome</keyword>
<dbReference type="Pfam" id="PF00412">
    <property type="entry name" value="LIM"/>
    <property type="match status" value="4"/>
</dbReference>
<evidence type="ECO:0000256" key="4">
    <source>
        <dbReference type="ARBA" id="ARBA00023038"/>
    </source>
</evidence>
<evidence type="ECO:0000313" key="12">
    <source>
        <dbReference type="EMBL" id="SPQ99612.1"/>
    </source>
</evidence>
<dbReference type="CDD" id="cd11856">
    <property type="entry name" value="SH3_p47phox_like"/>
    <property type="match status" value="1"/>
</dbReference>
<dbReference type="CDD" id="cd08368">
    <property type="entry name" value="LIM"/>
    <property type="match status" value="2"/>
</dbReference>
<dbReference type="SUPFAM" id="SSF50044">
    <property type="entry name" value="SH3-domain"/>
    <property type="match status" value="1"/>
</dbReference>
<dbReference type="SUPFAM" id="SSF57716">
    <property type="entry name" value="Glucocorticoid receptor-like (DNA-binding domain)"/>
    <property type="match status" value="3"/>
</dbReference>
<dbReference type="FunFam" id="2.10.110.10:FF:000009">
    <property type="entry name" value="Paxillin isoform 1"/>
    <property type="match status" value="1"/>
</dbReference>
<dbReference type="InterPro" id="IPR001452">
    <property type="entry name" value="SH3_domain"/>
</dbReference>
<dbReference type="Proteomes" id="UP000290189">
    <property type="component" value="Unassembled WGS sequence"/>
</dbReference>
<keyword evidence="4 5" id="KW-0440">LIM domain</keyword>
<dbReference type="GO" id="GO:0015629">
    <property type="term" value="C:actin cytoskeleton"/>
    <property type="evidence" value="ECO:0007669"/>
    <property type="project" value="TreeGrafter"/>
</dbReference>
<gene>
    <name evidence="11" type="ORF">PBRA_003246</name>
    <name evidence="12" type="ORF">PLBR_LOCUS6827</name>
</gene>
<dbReference type="Gene3D" id="2.30.30.40">
    <property type="entry name" value="SH3 Domains"/>
    <property type="match status" value="1"/>
</dbReference>
<evidence type="ECO:0000256" key="3">
    <source>
        <dbReference type="ARBA" id="ARBA00022833"/>
    </source>
</evidence>
<reference evidence="11 13" key="1">
    <citation type="submission" date="2015-02" db="EMBL/GenBank/DDBJ databases">
        <authorList>
            <person name="Chooi Y.-H."/>
        </authorList>
    </citation>
    <scope>NUCLEOTIDE SEQUENCE [LARGE SCALE GENOMIC DNA]</scope>
    <source>
        <strain evidence="11">E3</strain>
    </source>
</reference>
<dbReference type="InterPro" id="IPR036886">
    <property type="entry name" value="Villin_headpiece_dom_sf"/>
</dbReference>
<evidence type="ECO:0000256" key="5">
    <source>
        <dbReference type="PROSITE-ProRule" id="PRU00125"/>
    </source>
</evidence>
<evidence type="ECO:0000313" key="11">
    <source>
        <dbReference type="EMBL" id="CEP03642.1"/>
    </source>
</evidence>
<dbReference type="GO" id="GO:0051017">
    <property type="term" value="P:actin filament bundle assembly"/>
    <property type="evidence" value="ECO:0007669"/>
    <property type="project" value="TreeGrafter"/>
</dbReference>
<feature type="domain" description="LIM zinc-binding" evidence="9">
    <location>
        <begin position="109"/>
        <end position="168"/>
    </location>
</feature>
<evidence type="ECO:0000256" key="6">
    <source>
        <dbReference type="PROSITE-ProRule" id="PRU00192"/>
    </source>
</evidence>
<keyword evidence="1 6" id="KW-0728">SH3 domain</keyword>
<accession>A0A0G4J824</accession>
<dbReference type="SMART" id="SM00132">
    <property type="entry name" value="LIM"/>
    <property type="match status" value="4"/>
</dbReference>
<organism evidence="11 13">
    <name type="scientific">Plasmodiophora brassicae</name>
    <name type="common">Clubroot disease agent</name>
    <dbReference type="NCBI Taxonomy" id="37360"/>
    <lineage>
        <taxon>Eukaryota</taxon>
        <taxon>Sar</taxon>
        <taxon>Rhizaria</taxon>
        <taxon>Endomyxa</taxon>
        <taxon>Phytomyxea</taxon>
        <taxon>Plasmodiophorida</taxon>
        <taxon>Plasmodiophoridae</taxon>
        <taxon>Plasmodiophora</taxon>
    </lineage>
</organism>
<dbReference type="PROSITE" id="PS50002">
    <property type="entry name" value="SH3"/>
    <property type="match status" value="1"/>
</dbReference>
<dbReference type="OrthoDB" id="15567at2759"/>
<dbReference type="GO" id="GO:0051015">
    <property type="term" value="F:actin filament binding"/>
    <property type="evidence" value="ECO:0007669"/>
    <property type="project" value="TreeGrafter"/>
</dbReference>
<keyword evidence="2 5" id="KW-0479">Metal-binding</keyword>
<dbReference type="PANTHER" id="PTHR24213:SF17">
    <property type="entry name" value="DEMATIN"/>
    <property type="match status" value="1"/>
</dbReference>
<evidence type="ECO:0000256" key="7">
    <source>
        <dbReference type="SAM" id="MobiDB-lite"/>
    </source>
</evidence>
<dbReference type="Pfam" id="PF00018">
    <property type="entry name" value="SH3_1"/>
    <property type="match status" value="1"/>
</dbReference>
<dbReference type="GO" id="GO:0005886">
    <property type="term" value="C:plasma membrane"/>
    <property type="evidence" value="ECO:0007669"/>
    <property type="project" value="TreeGrafter"/>
</dbReference>
<dbReference type="PROSITE" id="PS51089">
    <property type="entry name" value="HP"/>
    <property type="match status" value="1"/>
</dbReference>
<feature type="domain" description="HP" evidence="10">
    <location>
        <begin position="408"/>
        <end position="473"/>
    </location>
</feature>
<dbReference type="InterPro" id="IPR036028">
    <property type="entry name" value="SH3-like_dom_sf"/>
</dbReference>
<sequence length="473" mass="51778">MSDPSVPFQAQVVFKYDKADPEEIDLDEGTVCDVLDVNEAGWWLVRPAGSDIQGWAPSNFLQALPRPNLLAPPAPRLSIGDRGRRSGSMVSVASGPSDSLLMDKSDGSIICRKCTKTIAGNYAVAAGENYHLNCFTCPTCAKPLAGGLYIPKDGVAYCEDDYHRLFGSQCADCGEPIRGQFLLALGKTWHPAHFRCSACQEPFPSDEFRQGPDGNPYCERDYQERFGVRCTACTNIIDGSAFEASGDSYHVECFKCVVDGQQIGENDLFHKRDGQLFCNAHFEEKFLEKCTSCRKPVTGQYVQITGKTFHLDCFRCTSCKKDLTSGQFQIGIGDSLQCVSCCKASSAPAAPRQKPNVPAGPQRKPDVPPKKEAQTQAPKVPAEIAVRPQPSAPTTVAPAQAPAKGERVNGVLRMKLADLQQKDAPLPDGIDAAHKEDHLFDDEFDKAFGMSREAFKELKPWRQQKLKQSAGLF</sequence>
<evidence type="ECO:0000259" key="9">
    <source>
        <dbReference type="PROSITE" id="PS50023"/>
    </source>
</evidence>
<dbReference type="Pfam" id="PF02209">
    <property type="entry name" value="VHP"/>
    <property type="match status" value="1"/>
</dbReference>
<dbReference type="PROSITE" id="PS50023">
    <property type="entry name" value="LIM_DOMAIN_2"/>
    <property type="match status" value="4"/>
</dbReference>
<dbReference type="AlphaFoldDB" id="A0A0G4J824"/>
<dbReference type="SUPFAM" id="SSF47050">
    <property type="entry name" value="VHP, Villin headpiece domain"/>
    <property type="match status" value="1"/>
</dbReference>
<dbReference type="GO" id="GO:0046872">
    <property type="term" value="F:metal ion binding"/>
    <property type="evidence" value="ECO:0007669"/>
    <property type="project" value="UniProtKB-KW"/>
</dbReference>
<proteinExistence type="predicted"/>
<feature type="domain" description="LIM zinc-binding" evidence="9">
    <location>
        <begin position="169"/>
        <end position="227"/>
    </location>
</feature>
<feature type="domain" description="LIM zinc-binding" evidence="9">
    <location>
        <begin position="228"/>
        <end position="288"/>
    </location>
</feature>
<evidence type="ECO:0000256" key="1">
    <source>
        <dbReference type="ARBA" id="ARBA00022443"/>
    </source>
</evidence>
<evidence type="ECO:0000259" key="8">
    <source>
        <dbReference type="PROSITE" id="PS50002"/>
    </source>
</evidence>
<protein>
    <submittedName>
        <fullName evidence="11">Uncharacterized protein</fullName>
    </submittedName>
</protein>
<keyword evidence="3 5" id="KW-0862">Zinc</keyword>
<feature type="domain" description="LIM zinc-binding" evidence="9">
    <location>
        <begin position="289"/>
        <end position="348"/>
    </location>
</feature>
<dbReference type="Proteomes" id="UP000039324">
    <property type="component" value="Unassembled WGS sequence"/>
</dbReference>
<feature type="domain" description="SH3" evidence="8">
    <location>
        <begin position="5"/>
        <end position="66"/>
    </location>
</feature>
<dbReference type="PROSITE" id="PS00478">
    <property type="entry name" value="LIM_DOMAIN_1"/>
    <property type="match status" value="2"/>
</dbReference>
<evidence type="ECO:0000256" key="2">
    <source>
        <dbReference type="ARBA" id="ARBA00022723"/>
    </source>
</evidence>
<dbReference type="Gene3D" id="1.10.950.10">
    <property type="entry name" value="Villin headpiece domain"/>
    <property type="match status" value="1"/>
</dbReference>
<dbReference type="OMA" id="CTACTEP"/>
<evidence type="ECO:0000313" key="14">
    <source>
        <dbReference type="Proteomes" id="UP000290189"/>
    </source>
</evidence>
<feature type="region of interest" description="Disordered" evidence="7">
    <location>
        <begin position="347"/>
        <end position="383"/>
    </location>
</feature>
<reference evidence="12 14" key="2">
    <citation type="submission" date="2018-03" db="EMBL/GenBank/DDBJ databases">
        <authorList>
            <person name="Fogelqvist J."/>
        </authorList>
    </citation>
    <scope>NUCLEOTIDE SEQUENCE [LARGE SCALE GENOMIC DNA]</scope>
</reference>
<dbReference type="InterPro" id="IPR003128">
    <property type="entry name" value="Villin_headpiece"/>
</dbReference>
<evidence type="ECO:0000313" key="13">
    <source>
        <dbReference type="Proteomes" id="UP000039324"/>
    </source>
</evidence>